<accession>A0A8R7K072</accession>
<evidence type="ECO:0000259" key="1">
    <source>
        <dbReference type="PROSITE" id="PS50878"/>
    </source>
</evidence>
<reference evidence="3" key="1">
    <citation type="journal article" date="2013" name="Nature">
        <title>Draft genome of the wheat A-genome progenitor Triticum urartu.</title>
        <authorList>
            <person name="Ling H.Q."/>
            <person name="Zhao S."/>
            <person name="Liu D."/>
            <person name="Wang J."/>
            <person name="Sun H."/>
            <person name="Zhang C."/>
            <person name="Fan H."/>
            <person name="Li D."/>
            <person name="Dong L."/>
            <person name="Tao Y."/>
            <person name="Gao C."/>
            <person name="Wu H."/>
            <person name="Li Y."/>
            <person name="Cui Y."/>
            <person name="Guo X."/>
            <person name="Zheng S."/>
            <person name="Wang B."/>
            <person name="Yu K."/>
            <person name="Liang Q."/>
            <person name="Yang W."/>
            <person name="Lou X."/>
            <person name="Chen J."/>
            <person name="Feng M."/>
            <person name="Jian J."/>
            <person name="Zhang X."/>
            <person name="Luo G."/>
            <person name="Jiang Y."/>
            <person name="Liu J."/>
            <person name="Wang Z."/>
            <person name="Sha Y."/>
            <person name="Zhang B."/>
            <person name="Wu H."/>
            <person name="Tang D."/>
            <person name="Shen Q."/>
            <person name="Xue P."/>
            <person name="Zou S."/>
            <person name="Wang X."/>
            <person name="Liu X."/>
            <person name="Wang F."/>
            <person name="Yang Y."/>
            <person name="An X."/>
            <person name="Dong Z."/>
            <person name="Zhang K."/>
            <person name="Zhang X."/>
            <person name="Luo M.C."/>
            <person name="Dvorak J."/>
            <person name="Tong Y."/>
            <person name="Wang J."/>
            <person name="Yang H."/>
            <person name="Li Z."/>
            <person name="Wang D."/>
            <person name="Zhang A."/>
            <person name="Wang J."/>
        </authorList>
    </citation>
    <scope>NUCLEOTIDE SEQUENCE</scope>
    <source>
        <strain evidence="3">cv. G1812</strain>
    </source>
</reference>
<name>A0A8R7K072_TRIUA</name>
<sequence length="194" mass="21806">MPKVLLKLDISKVFDSVQWPFLLEVMQQMWFGPRWRSWICGVLATSTTKVMVNGPGDTIYNCKGLRQGDPISSMLFILTMVPLQRLFERATTRGLLEPLAHIGMRQRLSIFADDVVVFIKPKPMELHICKNILVMFGEASGLRINMVKSVALPIRCNDQEAAMVCEGLGCPRGNFPIKYLGLPLSLRKQSAAQL</sequence>
<evidence type="ECO:0000313" key="2">
    <source>
        <dbReference type="EnsemblPlants" id="TuG1812G0100002204.01.T01"/>
    </source>
</evidence>
<dbReference type="SUPFAM" id="SSF56672">
    <property type="entry name" value="DNA/RNA polymerases"/>
    <property type="match status" value="1"/>
</dbReference>
<dbReference type="Gramene" id="TuG1812G0100002204.01.T01">
    <property type="protein sequence ID" value="TuG1812G0100002204.01.T01"/>
    <property type="gene ID" value="TuG1812G0100002204.01"/>
</dbReference>
<dbReference type="Pfam" id="PF00078">
    <property type="entry name" value="RVT_1"/>
    <property type="match status" value="1"/>
</dbReference>
<keyword evidence="3" id="KW-1185">Reference proteome</keyword>
<feature type="domain" description="Reverse transcriptase" evidence="1">
    <location>
        <begin position="1"/>
        <end position="184"/>
    </location>
</feature>
<dbReference type="PROSITE" id="PS50878">
    <property type="entry name" value="RT_POL"/>
    <property type="match status" value="1"/>
</dbReference>
<dbReference type="PANTHER" id="PTHR31635">
    <property type="entry name" value="REVERSE TRANSCRIPTASE DOMAIN-CONTAINING PROTEIN-RELATED"/>
    <property type="match status" value="1"/>
</dbReference>
<proteinExistence type="predicted"/>
<dbReference type="Proteomes" id="UP000015106">
    <property type="component" value="Chromosome 1"/>
</dbReference>
<dbReference type="InterPro" id="IPR043502">
    <property type="entry name" value="DNA/RNA_pol_sf"/>
</dbReference>
<evidence type="ECO:0000313" key="3">
    <source>
        <dbReference type="Proteomes" id="UP000015106"/>
    </source>
</evidence>
<dbReference type="AlphaFoldDB" id="A0A8R7K072"/>
<dbReference type="InterPro" id="IPR000477">
    <property type="entry name" value="RT_dom"/>
</dbReference>
<reference evidence="2" key="3">
    <citation type="submission" date="2022-06" db="UniProtKB">
        <authorList>
            <consortium name="EnsemblPlants"/>
        </authorList>
    </citation>
    <scope>IDENTIFICATION</scope>
</reference>
<protein>
    <recommendedName>
        <fullName evidence="1">Reverse transcriptase domain-containing protein</fullName>
    </recommendedName>
</protein>
<reference evidence="2" key="2">
    <citation type="submission" date="2018-03" db="EMBL/GenBank/DDBJ databases">
        <title>The Triticum urartu genome reveals the dynamic nature of wheat genome evolution.</title>
        <authorList>
            <person name="Ling H."/>
            <person name="Ma B."/>
            <person name="Shi X."/>
            <person name="Liu H."/>
            <person name="Dong L."/>
            <person name="Sun H."/>
            <person name="Cao Y."/>
            <person name="Gao Q."/>
            <person name="Zheng S."/>
            <person name="Li Y."/>
            <person name="Yu Y."/>
            <person name="Du H."/>
            <person name="Qi M."/>
            <person name="Li Y."/>
            <person name="Yu H."/>
            <person name="Cui Y."/>
            <person name="Wang N."/>
            <person name="Chen C."/>
            <person name="Wu H."/>
            <person name="Zhao Y."/>
            <person name="Zhang J."/>
            <person name="Li Y."/>
            <person name="Zhou W."/>
            <person name="Zhang B."/>
            <person name="Hu W."/>
            <person name="Eijk M."/>
            <person name="Tang J."/>
            <person name="Witsenboer H."/>
            <person name="Zhao S."/>
            <person name="Li Z."/>
            <person name="Zhang A."/>
            <person name="Wang D."/>
            <person name="Liang C."/>
        </authorList>
    </citation>
    <scope>NUCLEOTIDE SEQUENCE [LARGE SCALE GENOMIC DNA]</scope>
    <source>
        <strain evidence="2">cv. G1812</strain>
    </source>
</reference>
<organism evidence="2 3">
    <name type="scientific">Triticum urartu</name>
    <name type="common">Red wild einkorn</name>
    <name type="synonym">Crithodium urartu</name>
    <dbReference type="NCBI Taxonomy" id="4572"/>
    <lineage>
        <taxon>Eukaryota</taxon>
        <taxon>Viridiplantae</taxon>
        <taxon>Streptophyta</taxon>
        <taxon>Embryophyta</taxon>
        <taxon>Tracheophyta</taxon>
        <taxon>Spermatophyta</taxon>
        <taxon>Magnoliopsida</taxon>
        <taxon>Liliopsida</taxon>
        <taxon>Poales</taxon>
        <taxon>Poaceae</taxon>
        <taxon>BOP clade</taxon>
        <taxon>Pooideae</taxon>
        <taxon>Triticodae</taxon>
        <taxon>Triticeae</taxon>
        <taxon>Triticinae</taxon>
        <taxon>Triticum</taxon>
    </lineage>
</organism>
<dbReference type="PANTHER" id="PTHR31635:SF196">
    <property type="entry name" value="REVERSE TRANSCRIPTASE DOMAIN-CONTAINING PROTEIN-RELATED"/>
    <property type="match status" value="1"/>
</dbReference>
<dbReference type="EnsemblPlants" id="TuG1812G0100002204.01.T01">
    <property type="protein sequence ID" value="TuG1812G0100002204.01.T01"/>
    <property type="gene ID" value="TuG1812G0100002204.01"/>
</dbReference>